<dbReference type="PANTHER" id="PTHR42743:SF11">
    <property type="entry name" value="AMINODEOXYCHORISMATE LYASE"/>
    <property type="match status" value="1"/>
</dbReference>
<dbReference type="InterPro" id="IPR050571">
    <property type="entry name" value="Class-IV_PLP-Dep_Aminotrnsfr"/>
</dbReference>
<dbReference type="RefSeq" id="WP_345079696.1">
    <property type="nucleotide sequence ID" value="NZ_BAABFA010000008.1"/>
</dbReference>
<keyword evidence="13" id="KW-0456">Lyase</keyword>
<dbReference type="SUPFAM" id="SSF56752">
    <property type="entry name" value="D-aminoacid aminotransferase-like PLP-dependent enzymes"/>
    <property type="match status" value="1"/>
</dbReference>
<evidence type="ECO:0000256" key="9">
    <source>
        <dbReference type="ARBA" id="ARBA00048798"/>
    </source>
</evidence>
<keyword evidence="7 12" id="KW-0663">Pyridoxal phosphate</keyword>
<dbReference type="Pfam" id="PF01063">
    <property type="entry name" value="Aminotran_4"/>
    <property type="match status" value="1"/>
</dbReference>
<evidence type="ECO:0000256" key="2">
    <source>
        <dbReference type="ARBA" id="ARBA00004824"/>
    </source>
</evidence>
<name>A0ABP8NBB1_9BACT</name>
<comment type="pathway">
    <text evidence="3">Amino-acid biosynthesis; L-valine biosynthesis; L-valine from pyruvate: step 4/4.</text>
</comment>
<evidence type="ECO:0000256" key="1">
    <source>
        <dbReference type="ARBA" id="ARBA00001933"/>
    </source>
</evidence>
<comment type="caution">
    <text evidence="13">The sequence shown here is derived from an EMBL/GenBank/DDBJ whole genome shotgun (WGS) entry which is preliminary data.</text>
</comment>
<dbReference type="GO" id="GO:0016829">
    <property type="term" value="F:lyase activity"/>
    <property type="evidence" value="ECO:0007669"/>
    <property type="project" value="UniProtKB-KW"/>
</dbReference>
<dbReference type="InterPro" id="IPR043131">
    <property type="entry name" value="BCAT-like_N"/>
</dbReference>
<comment type="pathway">
    <text evidence="2">Amino-acid biosynthesis; L-isoleucine biosynthesis; L-isoleucine from 2-oxobutanoate: step 4/4.</text>
</comment>
<evidence type="ECO:0000256" key="12">
    <source>
        <dbReference type="RuleBase" id="RU004516"/>
    </source>
</evidence>
<proteinExistence type="inferred from homology"/>
<dbReference type="InterPro" id="IPR043132">
    <property type="entry name" value="BCAT-like_C"/>
</dbReference>
<dbReference type="PROSITE" id="PS00770">
    <property type="entry name" value="AA_TRANSFER_CLASS_4"/>
    <property type="match status" value="1"/>
</dbReference>
<evidence type="ECO:0000256" key="5">
    <source>
        <dbReference type="ARBA" id="ARBA00009320"/>
    </source>
</evidence>
<keyword evidence="14" id="KW-1185">Reference proteome</keyword>
<evidence type="ECO:0000256" key="10">
    <source>
        <dbReference type="ARBA" id="ARBA00049229"/>
    </source>
</evidence>
<evidence type="ECO:0000313" key="13">
    <source>
        <dbReference type="EMBL" id="GAA4463077.1"/>
    </source>
</evidence>
<comment type="pathway">
    <text evidence="4">Amino-acid biosynthesis; L-leucine biosynthesis; L-leucine from 3-methyl-2-oxobutanoate: step 4/4.</text>
</comment>
<comment type="similarity">
    <text evidence="5 11">Belongs to the class-IV pyridoxal-phosphate-dependent aminotransferase family.</text>
</comment>
<gene>
    <name evidence="13" type="primary">pabC</name>
    <name evidence="13" type="ORF">GCM10023093_10750</name>
</gene>
<comment type="catalytic activity">
    <reaction evidence="9">
        <text>L-isoleucine + 2-oxoglutarate = (S)-3-methyl-2-oxopentanoate + L-glutamate</text>
        <dbReference type="Rhea" id="RHEA:24801"/>
        <dbReference type="ChEBI" id="CHEBI:16810"/>
        <dbReference type="ChEBI" id="CHEBI:29985"/>
        <dbReference type="ChEBI" id="CHEBI:35146"/>
        <dbReference type="ChEBI" id="CHEBI:58045"/>
        <dbReference type="EC" id="2.6.1.42"/>
    </reaction>
</comment>
<evidence type="ECO:0000256" key="3">
    <source>
        <dbReference type="ARBA" id="ARBA00004931"/>
    </source>
</evidence>
<organism evidence="13 14">
    <name type="scientific">Nemorincola caseinilytica</name>
    <dbReference type="NCBI Taxonomy" id="2054315"/>
    <lineage>
        <taxon>Bacteria</taxon>
        <taxon>Pseudomonadati</taxon>
        <taxon>Bacteroidota</taxon>
        <taxon>Chitinophagia</taxon>
        <taxon>Chitinophagales</taxon>
        <taxon>Chitinophagaceae</taxon>
        <taxon>Nemorincola</taxon>
    </lineage>
</organism>
<dbReference type="Proteomes" id="UP001500067">
    <property type="component" value="Unassembled WGS sequence"/>
</dbReference>
<dbReference type="CDD" id="cd00449">
    <property type="entry name" value="PLPDE_IV"/>
    <property type="match status" value="1"/>
</dbReference>
<dbReference type="PANTHER" id="PTHR42743">
    <property type="entry name" value="AMINO-ACID AMINOTRANSFERASE"/>
    <property type="match status" value="1"/>
</dbReference>
<comment type="catalytic activity">
    <reaction evidence="10">
        <text>L-leucine + 2-oxoglutarate = 4-methyl-2-oxopentanoate + L-glutamate</text>
        <dbReference type="Rhea" id="RHEA:18321"/>
        <dbReference type="ChEBI" id="CHEBI:16810"/>
        <dbReference type="ChEBI" id="CHEBI:17865"/>
        <dbReference type="ChEBI" id="CHEBI:29985"/>
        <dbReference type="ChEBI" id="CHEBI:57427"/>
        <dbReference type="EC" id="2.6.1.42"/>
    </reaction>
</comment>
<reference evidence="14" key="1">
    <citation type="journal article" date="2019" name="Int. J. Syst. Evol. Microbiol.">
        <title>The Global Catalogue of Microorganisms (GCM) 10K type strain sequencing project: providing services to taxonomists for standard genome sequencing and annotation.</title>
        <authorList>
            <consortium name="The Broad Institute Genomics Platform"/>
            <consortium name="The Broad Institute Genome Sequencing Center for Infectious Disease"/>
            <person name="Wu L."/>
            <person name="Ma J."/>
        </authorList>
    </citation>
    <scope>NUCLEOTIDE SEQUENCE [LARGE SCALE GENOMIC DNA]</scope>
    <source>
        <strain evidence="14">JCM 32105</strain>
    </source>
</reference>
<evidence type="ECO:0000256" key="7">
    <source>
        <dbReference type="ARBA" id="ARBA00022898"/>
    </source>
</evidence>
<dbReference type="Gene3D" id="3.20.10.10">
    <property type="entry name" value="D-amino Acid Aminotransferase, subunit A, domain 2"/>
    <property type="match status" value="1"/>
</dbReference>
<dbReference type="InterPro" id="IPR001544">
    <property type="entry name" value="Aminotrans_IV"/>
</dbReference>
<comment type="cofactor">
    <cofactor evidence="1 12">
        <name>pyridoxal 5'-phosphate</name>
        <dbReference type="ChEBI" id="CHEBI:597326"/>
    </cofactor>
</comment>
<dbReference type="EMBL" id="BAABFA010000008">
    <property type="protein sequence ID" value="GAA4463077.1"/>
    <property type="molecule type" value="Genomic_DNA"/>
</dbReference>
<dbReference type="InterPro" id="IPR018300">
    <property type="entry name" value="Aminotrans_IV_CS"/>
</dbReference>
<evidence type="ECO:0000313" key="14">
    <source>
        <dbReference type="Proteomes" id="UP001500067"/>
    </source>
</evidence>
<comment type="catalytic activity">
    <reaction evidence="8">
        <text>L-valine + 2-oxoglutarate = 3-methyl-2-oxobutanoate + L-glutamate</text>
        <dbReference type="Rhea" id="RHEA:24813"/>
        <dbReference type="ChEBI" id="CHEBI:11851"/>
        <dbReference type="ChEBI" id="CHEBI:16810"/>
        <dbReference type="ChEBI" id="CHEBI:29985"/>
        <dbReference type="ChEBI" id="CHEBI:57762"/>
        <dbReference type="EC" id="2.6.1.42"/>
    </reaction>
</comment>
<evidence type="ECO:0000256" key="11">
    <source>
        <dbReference type="RuleBase" id="RU004106"/>
    </source>
</evidence>
<dbReference type="Gene3D" id="3.30.470.10">
    <property type="match status" value="1"/>
</dbReference>
<accession>A0ABP8NBB1</accession>
<dbReference type="EC" id="2.6.1.42" evidence="6"/>
<evidence type="ECO:0000256" key="8">
    <source>
        <dbReference type="ARBA" id="ARBA00048212"/>
    </source>
</evidence>
<evidence type="ECO:0000256" key="4">
    <source>
        <dbReference type="ARBA" id="ARBA00005072"/>
    </source>
</evidence>
<sequence>MLTNYNGHMIPAEQAQVPAGNTAFRYGHGLFETMLVRDSAIRLAAYHWQRLLAGLQQLHFVLPAHFSPTLLEGEVLRTVRKNGLERLCRVRLQVFGSNGGIFGPEDDMLHYLVECYPLNDSDLLLNENGLVTGIATGVAKSADSMSNLKSCNALVYSMAARQAGREKWNDALVCNTHGRIAESTIANIFWVKDGSIYTPPLAEGCVAGVMRRHILATVPGITETPLPIETLQQADEVFLTNAIKGIRWVRTTGDTKYGNSIIQQLYKDLFQDR</sequence>
<evidence type="ECO:0000256" key="6">
    <source>
        <dbReference type="ARBA" id="ARBA00013053"/>
    </source>
</evidence>
<dbReference type="InterPro" id="IPR036038">
    <property type="entry name" value="Aminotransferase-like"/>
</dbReference>
<protein>
    <recommendedName>
        <fullName evidence="6">branched-chain-amino-acid transaminase</fullName>
        <ecNumber evidence="6">2.6.1.42</ecNumber>
    </recommendedName>
</protein>